<comment type="caution">
    <text evidence="1">The sequence shown here is derived from an EMBL/GenBank/DDBJ whole genome shotgun (WGS) entry which is preliminary data.</text>
</comment>
<name>A0A0F9TJL0_9ZZZZ</name>
<sequence length="60" mass="6733">MTFPNKVVERLIKEVYQHGTTPNGDVSPRPAQEAMVLRMVKRDVRATLAALRPEDVEVAT</sequence>
<evidence type="ECO:0000313" key="1">
    <source>
        <dbReference type="EMBL" id="KKN81390.1"/>
    </source>
</evidence>
<dbReference type="AlphaFoldDB" id="A0A0F9TJL0"/>
<accession>A0A0F9TJL0</accession>
<protein>
    <submittedName>
        <fullName evidence="1">Uncharacterized protein</fullName>
    </submittedName>
</protein>
<gene>
    <name evidence="1" type="ORF">LCGC14_0320030</name>
</gene>
<reference evidence="1" key="1">
    <citation type="journal article" date="2015" name="Nature">
        <title>Complex archaea that bridge the gap between prokaryotes and eukaryotes.</title>
        <authorList>
            <person name="Spang A."/>
            <person name="Saw J.H."/>
            <person name="Jorgensen S.L."/>
            <person name="Zaremba-Niedzwiedzka K."/>
            <person name="Martijn J."/>
            <person name="Lind A.E."/>
            <person name="van Eijk R."/>
            <person name="Schleper C."/>
            <person name="Guy L."/>
            <person name="Ettema T.J."/>
        </authorList>
    </citation>
    <scope>NUCLEOTIDE SEQUENCE</scope>
</reference>
<proteinExistence type="predicted"/>
<dbReference type="EMBL" id="LAZR01000215">
    <property type="protein sequence ID" value="KKN81390.1"/>
    <property type="molecule type" value="Genomic_DNA"/>
</dbReference>
<organism evidence="1">
    <name type="scientific">marine sediment metagenome</name>
    <dbReference type="NCBI Taxonomy" id="412755"/>
    <lineage>
        <taxon>unclassified sequences</taxon>
        <taxon>metagenomes</taxon>
        <taxon>ecological metagenomes</taxon>
    </lineage>
</organism>